<keyword evidence="1" id="KW-0479">Metal-binding</keyword>
<dbReference type="PROSITE" id="PS51819">
    <property type="entry name" value="VOC"/>
    <property type="match status" value="1"/>
</dbReference>
<name>A0A327X5H6_LARAB</name>
<dbReference type="CDD" id="cd08352">
    <property type="entry name" value="VOC_Bs_YwkD_like"/>
    <property type="match status" value="1"/>
</dbReference>
<dbReference type="InterPro" id="IPR037478">
    <property type="entry name" value="YwkD-like_dom"/>
</dbReference>
<proteinExistence type="predicted"/>
<dbReference type="Pfam" id="PF00903">
    <property type="entry name" value="Glyoxalase"/>
    <property type="match status" value="1"/>
</dbReference>
<dbReference type="AlphaFoldDB" id="A0A327X5H6"/>
<dbReference type="RefSeq" id="WP_111626558.1">
    <property type="nucleotide sequence ID" value="NZ_QLMC01000001.1"/>
</dbReference>
<dbReference type="EMBL" id="QLMC01000001">
    <property type="protein sequence ID" value="RAK02350.1"/>
    <property type="molecule type" value="Genomic_DNA"/>
</dbReference>
<feature type="domain" description="VOC" evidence="2">
    <location>
        <begin position="6"/>
        <end position="129"/>
    </location>
</feature>
<evidence type="ECO:0000259" key="2">
    <source>
        <dbReference type="PROSITE" id="PS51819"/>
    </source>
</evidence>
<dbReference type="PANTHER" id="PTHR36113:SF6">
    <property type="entry name" value="FOSFOMYCIN RESISTANCE PROTEIN FOSX"/>
    <property type="match status" value="1"/>
</dbReference>
<dbReference type="InterPro" id="IPR051332">
    <property type="entry name" value="Fosfomycin_Res_Enzymes"/>
</dbReference>
<evidence type="ECO:0000313" key="3">
    <source>
        <dbReference type="EMBL" id="RAK02350.1"/>
    </source>
</evidence>
<evidence type="ECO:0000313" key="4">
    <source>
        <dbReference type="Proteomes" id="UP000248790"/>
    </source>
</evidence>
<organism evidence="3 4">
    <name type="scientific">Larkinella arboricola</name>
    <dbReference type="NCBI Taxonomy" id="643671"/>
    <lineage>
        <taxon>Bacteria</taxon>
        <taxon>Pseudomonadati</taxon>
        <taxon>Bacteroidota</taxon>
        <taxon>Cytophagia</taxon>
        <taxon>Cytophagales</taxon>
        <taxon>Spirosomataceae</taxon>
        <taxon>Larkinella</taxon>
    </lineage>
</organism>
<gene>
    <name evidence="3" type="ORF">LX87_00470</name>
</gene>
<dbReference type="Proteomes" id="UP000248790">
    <property type="component" value="Unassembled WGS sequence"/>
</dbReference>
<comment type="caution">
    <text evidence="3">The sequence shown here is derived from an EMBL/GenBank/DDBJ whole genome shotgun (WGS) entry which is preliminary data.</text>
</comment>
<dbReference type="PANTHER" id="PTHR36113">
    <property type="entry name" value="LYASE, PUTATIVE-RELATED-RELATED"/>
    <property type="match status" value="1"/>
</dbReference>
<dbReference type="GO" id="GO:0046872">
    <property type="term" value="F:metal ion binding"/>
    <property type="evidence" value="ECO:0007669"/>
    <property type="project" value="UniProtKB-KW"/>
</dbReference>
<dbReference type="InterPro" id="IPR037523">
    <property type="entry name" value="VOC_core"/>
</dbReference>
<dbReference type="OrthoDB" id="9795618at2"/>
<keyword evidence="4" id="KW-1185">Reference proteome</keyword>
<accession>A0A327X5H6</accession>
<evidence type="ECO:0000256" key="1">
    <source>
        <dbReference type="ARBA" id="ARBA00022723"/>
    </source>
</evidence>
<dbReference type="Gene3D" id="3.10.180.10">
    <property type="entry name" value="2,3-Dihydroxybiphenyl 1,2-Dioxygenase, domain 1"/>
    <property type="match status" value="1"/>
</dbReference>
<dbReference type="NCBIfam" id="NF008551">
    <property type="entry name" value="PRK11478.1"/>
    <property type="match status" value="1"/>
</dbReference>
<protein>
    <submittedName>
        <fullName evidence="3">Glyoxylase I family protein</fullName>
    </submittedName>
</protein>
<reference evidence="3 4" key="1">
    <citation type="submission" date="2018-06" db="EMBL/GenBank/DDBJ databases">
        <title>Genomic Encyclopedia of Archaeal and Bacterial Type Strains, Phase II (KMG-II): from individual species to whole genera.</title>
        <authorList>
            <person name="Goeker M."/>
        </authorList>
    </citation>
    <scope>NUCLEOTIDE SEQUENCE [LARGE SCALE GENOMIC DNA]</scope>
    <source>
        <strain evidence="3 4">DSM 21851</strain>
    </source>
</reference>
<dbReference type="SUPFAM" id="SSF54593">
    <property type="entry name" value="Glyoxalase/Bleomycin resistance protein/Dihydroxybiphenyl dioxygenase"/>
    <property type="match status" value="1"/>
</dbReference>
<dbReference type="InterPro" id="IPR004360">
    <property type="entry name" value="Glyas_Fos-R_dOase_dom"/>
</dbReference>
<sequence length="129" mass="14701">MLKLNHIHHIAIICSDYERSKHFYTEILGLEIMQEIYRAARDSYKLDLALNGQYVIELFSFPNPPVRPSRPEALGLRHLAFAVGNVEEAKAALEAAGVEVEPIRVDEHTGRRFTFFSDPDGLPLEFYEG</sequence>
<dbReference type="InterPro" id="IPR029068">
    <property type="entry name" value="Glyas_Bleomycin-R_OHBP_Dase"/>
</dbReference>